<evidence type="ECO:0000313" key="3">
    <source>
        <dbReference type="EMBL" id="KTB47805.1"/>
    </source>
</evidence>
<dbReference type="Proteomes" id="UP000053947">
    <property type="component" value="Unassembled WGS sequence"/>
</dbReference>
<accession>A0A0W0GGZ9</accession>
<dbReference type="InterPro" id="IPR056666">
    <property type="entry name" value="DrmE_C"/>
</dbReference>
<protein>
    <recommendedName>
        <fullName evidence="2">DISARM protein DrmE C-terminal domain-containing protein</fullName>
    </recommendedName>
</protein>
<dbReference type="OrthoDB" id="9976031at2"/>
<proteinExistence type="predicted"/>
<name>A0A0W0GGZ9_9CHLR</name>
<organism evidence="3 4">
    <name type="scientific">Dehalogenimonas alkenigignens</name>
    <dbReference type="NCBI Taxonomy" id="1217799"/>
    <lineage>
        <taxon>Bacteria</taxon>
        <taxon>Bacillati</taxon>
        <taxon>Chloroflexota</taxon>
        <taxon>Dehalococcoidia</taxon>
        <taxon>Dehalococcoidales</taxon>
        <taxon>Dehalococcoidaceae</taxon>
        <taxon>Dehalogenimonas</taxon>
    </lineage>
</organism>
<dbReference type="AlphaFoldDB" id="A0A0W0GGZ9"/>
<dbReference type="Pfam" id="PF24957">
    <property type="entry name" value="DrmE_C"/>
    <property type="match status" value="1"/>
</dbReference>
<reference evidence="3 4" key="1">
    <citation type="submission" date="2015-06" db="EMBL/GenBank/DDBJ databases">
        <title>Genome sequence of the organohalide-respiring Dehalogenimonas alkenigignens type strain (IP3-3T).</title>
        <authorList>
            <person name="Key T.A."/>
            <person name="Richmond D.P."/>
            <person name="Bowman K.S."/>
            <person name="Cho Y.-J."/>
            <person name="Chun J."/>
            <person name="da Costa M.S."/>
            <person name="Rainey F.A."/>
            <person name="Moe W.M."/>
        </authorList>
    </citation>
    <scope>NUCLEOTIDE SEQUENCE [LARGE SCALE GENOMIC DNA]</scope>
    <source>
        <strain evidence="3 4">IP3-3</strain>
    </source>
</reference>
<dbReference type="EMBL" id="LFDV01000002">
    <property type="protein sequence ID" value="KTB47805.1"/>
    <property type="molecule type" value="Genomic_DNA"/>
</dbReference>
<dbReference type="RefSeq" id="WP_144437068.1">
    <property type="nucleotide sequence ID" value="NZ_KQ758903.1"/>
</dbReference>
<feature type="region of interest" description="Disordered" evidence="1">
    <location>
        <begin position="430"/>
        <end position="450"/>
    </location>
</feature>
<evidence type="ECO:0000256" key="1">
    <source>
        <dbReference type="SAM" id="MobiDB-lite"/>
    </source>
</evidence>
<keyword evidence="4" id="KW-1185">Reference proteome</keyword>
<feature type="domain" description="DISARM protein DrmE C-terminal" evidence="2">
    <location>
        <begin position="607"/>
        <end position="790"/>
    </location>
</feature>
<gene>
    <name evidence="3" type="ORF">DEALK_06500</name>
</gene>
<evidence type="ECO:0000259" key="2">
    <source>
        <dbReference type="Pfam" id="PF24957"/>
    </source>
</evidence>
<comment type="caution">
    <text evidence="3">The sequence shown here is derived from an EMBL/GenBank/DDBJ whole genome shotgun (WGS) entry which is preliminary data.</text>
</comment>
<dbReference type="STRING" id="1217799.DEALK_06500"/>
<sequence length="840" mass="93971">MEVQEFAKWIRISFESLPRSKDPFFYKLWHDGKIRYKSNLVKQDLLGELCARLVCATIAEKQQTLLLMPDSNRSLVAELLATGLIMSSIDAIQTKQRGRRVLYFGVTTGIKSDLSNVSIGNLPMGEVFRQTYQRGGPDKPQRVIGTLPTVVCIYSPSDPASSVSKYSPLWVAIDCGDTSSVWWLPSLLPLLHEKGIPTIAWSSNPLTSIRHDFQSIDAHVFRIPDNRGAISSDIFRLFVESPSATKVVPLVISGDFADNLSGNLRKAYHALAAVMAEKPGRLGQDALAVSWRYLRSLERLAIPLGLFESESVQYWGVKPIGRLRSACEKFLSAIHLGSSVNTRNQLELAKTHLDIVYNTLQQNDPPLWNSLIDLCLVDVPAGHARVIIFPSTASKSMFSFALLARTKTSEKDLAKMRVWLMPLKDAASRLQSTSRDEKEEFGSSSAENMTSERLPEDVVWDVILVGLPNQKQSEKMAPFLWHGKCNFLLYQHQVPALSRLARAWGDALKSDTVALAQSLSGLTGLALPKDIPDSPPICDVDDAQTILGGELTKLAPQASKSIWEPKSEVDEVAFLFKDDDSDSSETDYEGIVFEEEPDSDNGQIVVVDKALEVKFTGGWSGLFAQNMLLNVVTNASAGSKVDRRYAKSLRPGDTIIYISGQRRQSLYELVLSRVHRHPSIEIHLALIRQWQTEIRQGYLDWTKQGHSLNKLFNEMIKRGTQLETDMALRFWVSGYTLRPRDREDMRRIAEILNLPFTREHYVRIHLAADRIHGLHISLSLRLSGWIKSGAAEATDDLIDEATGLTFSDVRDSLLLLHVESVTEISGPFYESTLGRIERSN</sequence>
<evidence type="ECO:0000313" key="4">
    <source>
        <dbReference type="Proteomes" id="UP000053947"/>
    </source>
</evidence>